<evidence type="ECO:0000259" key="13">
    <source>
        <dbReference type="PROSITE" id="PS50862"/>
    </source>
</evidence>
<evidence type="ECO:0000256" key="6">
    <source>
        <dbReference type="ARBA" id="ARBA00022741"/>
    </source>
</evidence>
<feature type="binding site" evidence="12">
    <location>
        <position position="130"/>
    </location>
    <ligand>
        <name>L-histidine</name>
        <dbReference type="ChEBI" id="CHEBI:57595"/>
    </ligand>
</feature>
<dbReference type="SUPFAM" id="SSF52954">
    <property type="entry name" value="Class II aaRS ABD-related"/>
    <property type="match status" value="1"/>
</dbReference>
<evidence type="ECO:0000256" key="9">
    <source>
        <dbReference type="ARBA" id="ARBA00023146"/>
    </source>
</evidence>
<dbReference type="GO" id="GO:0005524">
    <property type="term" value="F:ATP binding"/>
    <property type="evidence" value="ECO:0007669"/>
    <property type="project" value="UniProtKB-UniRule"/>
</dbReference>
<dbReference type="RefSeq" id="WP_013780561.1">
    <property type="nucleotide sequence ID" value="NC_015520.1"/>
</dbReference>
<sequence>MVINAPRGTKDVLPDEIYKWQYVESFIRHWTALFGYKEIRTPVFEHTELFQRGVGDTTDIVQKEMYTFEDKGNRSITLKPEGTAGVVRAYIEHKLYAEAQPIKLYYLSPIFRYERPQAGRLREHHQFGVESFGSYGPSIDAEIVDLAMSLLNDLGLKDLEIHINSIGCKQCRPVYHKALMDYLADRLDQLCDTCRSRYDKNPLRILDCKEKGCQAVLTDAPDIVDYLCDDCKKHFDSFQDYLSAMGYKYEIDPRIVRGLDYYTRTVFEILSTDERSPGTICGGGRYDDLVEQCGGPSIPGAGFGMGLERLLLCMDSQGIIIPVPKGPDLFIAAVGEQAYHYSIGLASMLRKRDISVEIDHVARSLKGQFKYADKLKAQYVLVIGSDEMASGHVSCKNMSTGQEQRMELDNIAERLHSLLH</sequence>
<accession>F4A284</accession>
<dbReference type="InterPro" id="IPR033656">
    <property type="entry name" value="HisRS_anticodon"/>
</dbReference>
<feature type="binding site" evidence="12">
    <location>
        <begin position="261"/>
        <end position="262"/>
    </location>
    <ligand>
        <name>L-histidine</name>
        <dbReference type="ChEBI" id="CHEBI:57595"/>
    </ligand>
</feature>
<evidence type="ECO:0000256" key="11">
    <source>
        <dbReference type="HAMAP-Rule" id="MF_00127"/>
    </source>
</evidence>
<keyword evidence="4 11" id="KW-0963">Cytoplasm</keyword>
<dbReference type="Pfam" id="PF13393">
    <property type="entry name" value="tRNA-synt_His"/>
    <property type="match status" value="1"/>
</dbReference>
<evidence type="ECO:0000313" key="14">
    <source>
        <dbReference type="EMBL" id="AEE96131.1"/>
    </source>
</evidence>
<proteinExistence type="inferred from homology"/>
<dbReference type="SUPFAM" id="SSF55681">
    <property type="entry name" value="Class II aaRS and biotin synthetases"/>
    <property type="match status" value="1"/>
</dbReference>
<dbReference type="InterPro" id="IPR045864">
    <property type="entry name" value="aa-tRNA-synth_II/BPL/LPL"/>
</dbReference>
<dbReference type="Proteomes" id="UP000008457">
    <property type="component" value="Chromosome"/>
</dbReference>
<dbReference type="InterPro" id="IPR015807">
    <property type="entry name" value="His-tRNA-ligase"/>
</dbReference>
<dbReference type="FunFam" id="3.30.930.10:FF:000005">
    <property type="entry name" value="Histidine--tRNA ligase"/>
    <property type="match status" value="1"/>
</dbReference>
<keyword evidence="9 11" id="KW-0030">Aminoacyl-tRNA synthetase</keyword>
<protein>
    <recommendedName>
        <fullName evidence="11">Histidine--tRNA ligase</fullName>
        <ecNumber evidence="11">6.1.1.21</ecNumber>
    </recommendedName>
    <alternativeName>
        <fullName evidence="11">Histidyl-tRNA synthetase</fullName>
        <shortName evidence="11">HisRS</shortName>
    </alternativeName>
</protein>
<dbReference type="InterPro" id="IPR004154">
    <property type="entry name" value="Anticodon-bd"/>
</dbReference>
<dbReference type="NCBIfam" id="TIGR00442">
    <property type="entry name" value="hisS"/>
    <property type="match status" value="1"/>
</dbReference>
<feature type="domain" description="Aminoacyl-transfer RNA synthetases class-II family profile" evidence="13">
    <location>
        <begin position="1"/>
        <end position="322"/>
    </location>
</feature>
<comment type="catalytic activity">
    <reaction evidence="10 11">
        <text>tRNA(His) + L-histidine + ATP = L-histidyl-tRNA(His) + AMP + diphosphate + H(+)</text>
        <dbReference type="Rhea" id="RHEA:17313"/>
        <dbReference type="Rhea" id="RHEA-COMP:9665"/>
        <dbReference type="Rhea" id="RHEA-COMP:9689"/>
        <dbReference type="ChEBI" id="CHEBI:15378"/>
        <dbReference type="ChEBI" id="CHEBI:30616"/>
        <dbReference type="ChEBI" id="CHEBI:33019"/>
        <dbReference type="ChEBI" id="CHEBI:57595"/>
        <dbReference type="ChEBI" id="CHEBI:78442"/>
        <dbReference type="ChEBI" id="CHEBI:78527"/>
        <dbReference type="ChEBI" id="CHEBI:456215"/>
        <dbReference type="EC" id="6.1.1.21"/>
    </reaction>
</comment>
<dbReference type="InterPro" id="IPR041715">
    <property type="entry name" value="HisRS-like_core"/>
</dbReference>
<dbReference type="Pfam" id="PF03129">
    <property type="entry name" value="HGTP_anticodon"/>
    <property type="match status" value="1"/>
</dbReference>
<evidence type="ECO:0000256" key="12">
    <source>
        <dbReference type="PIRSR" id="PIRSR001549-1"/>
    </source>
</evidence>
<dbReference type="HOGENOM" id="CLU_025113_1_1_9"/>
<evidence type="ECO:0000256" key="3">
    <source>
        <dbReference type="ARBA" id="ARBA00011738"/>
    </source>
</evidence>
<dbReference type="CDD" id="cd00773">
    <property type="entry name" value="HisRS-like_core"/>
    <property type="match status" value="1"/>
</dbReference>
<comment type="subunit">
    <text evidence="3 11">Homodimer.</text>
</comment>
<keyword evidence="6 11" id="KW-0547">Nucleotide-binding</keyword>
<dbReference type="InterPro" id="IPR006195">
    <property type="entry name" value="aa-tRNA-synth_II"/>
</dbReference>
<dbReference type="KEGG" id="mas:Mahau_0933"/>
<organism evidence="14 15">
    <name type="scientific">Mahella australiensis (strain DSM 15567 / CIP 107919 / 50-1 BON)</name>
    <dbReference type="NCBI Taxonomy" id="697281"/>
    <lineage>
        <taxon>Bacteria</taxon>
        <taxon>Bacillati</taxon>
        <taxon>Bacillota</taxon>
        <taxon>Clostridia</taxon>
        <taxon>Thermoanaerobacterales</taxon>
        <taxon>Thermoanaerobacterales Family IV. Incertae Sedis</taxon>
        <taxon>Mahella</taxon>
    </lineage>
</organism>
<dbReference type="PANTHER" id="PTHR43707:SF1">
    <property type="entry name" value="HISTIDINE--TRNA LIGASE, MITOCHONDRIAL-RELATED"/>
    <property type="match status" value="1"/>
</dbReference>
<dbReference type="GO" id="GO:0140096">
    <property type="term" value="F:catalytic activity, acting on a protein"/>
    <property type="evidence" value="ECO:0007669"/>
    <property type="project" value="UniProtKB-ARBA"/>
</dbReference>
<evidence type="ECO:0000256" key="1">
    <source>
        <dbReference type="ARBA" id="ARBA00004496"/>
    </source>
</evidence>
<reference evidence="14 15" key="2">
    <citation type="journal article" date="2011" name="Stand. Genomic Sci.">
        <title>Complete genome sequence of Mahella australiensis type strain (50-1 BON).</title>
        <authorList>
            <person name="Sikorski J."/>
            <person name="Teshima H."/>
            <person name="Nolan M."/>
            <person name="Lucas S."/>
            <person name="Hammon N."/>
            <person name="Deshpande S."/>
            <person name="Cheng J.F."/>
            <person name="Pitluck S."/>
            <person name="Liolios K."/>
            <person name="Pagani I."/>
            <person name="Ivanova N."/>
            <person name="Huntemann M."/>
            <person name="Mavromatis K."/>
            <person name="Ovchinikova G."/>
            <person name="Pati A."/>
            <person name="Tapia R."/>
            <person name="Han C."/>
            <person name="Goodwin L."/>
            <person name="Chen A."/>
            <person name="Palaniappan K."/>
            <person name="Land M."/>
            <person name="Hauser L."/>
            <person name="Ngatchou-Djao O.D."/>
            <person name="Rohde M."/>
            <person name="Pukall R."/>
            <person name="Spring S."/>
            <person name="Abt B."/>
            <person name="Goker M."/>
            <person name="Detter J.C."/>
            <person name="Woyke T."/>
            <person name="Bristow J."/>
            <person name="Markowitz V."/>
            <person name="Hugenholtz P."/>
            <person name="Eisen J.A."/>
            <person name="Kyrpides N.C."/>
            <person name="Klenk H.P."/>
            <person name="Lapidus A."/>
        </authorList>
    </citation>
    <scope>NUCLEOTIDE SEQUENCE [LARGE SCALE GENOMIC DNA]</scope>
    <source>
        <strain evidence="15">DSM 15567 / CIP 107919 / 50-1 BON</strain>
    </source>
</reference>
<dbReference type="GO" id="GO:0005737">
    <property type="term" value="C:cytoplasm"/>
    <property type="evidence" value="ECO:0007669"/>
    <property type="project" value="UniProtKB-SubCell"/>
</dbReference>
<dbReference type="PROSITE" id="PS50862">
    <property type="entry name" value="AA_TRNA_LIGASE_II"/>
    <property type="match status" value="1"/>
</dbReference>
<dbReference type="PANTHER" id="PTHR43707">
    <property type="entry name" value="HISTIDYL-TRNA SYNTHETASE"/>
    <property type="match status" value="1"/>
</dbReference>
<comment type="similarity">
    <text evidence="2 11">Belongs to the class-II aminoacyl-tRNA synthetase family.</text>
</comment>
<dbReference type="OrthoDB" id="9800814at2"/>
<keyword evidence="7 11" id="KW-0067">ATP-binding</keyword>
<name>F4A284_MAHA5</name>
<keyword evidence="5 11" id="KW-0436">Ligase</keyword>
<dbReference type="EC" id="6.1.1.21" evidence="11"/>
<dbReference type="GO" id="GO:0004821">
    <property type="term" value="F:histidine-tRNA ligase activity"/>
    <property type="evidence" value="ECO:0007669"/>
    <property type="project" value="UniProtKB-UniRule"/>
</dbReference>
<dbReference type="STRING" id="697281.Mahau_0933"/>
<dbReference type="HAMAP" id="MF_00127">
    <property type="entry name" value="His_tRNA_synth"/>
    <property type="match status" value="1"/>
</dbReference>
<dbReference type="CDD" id="cd00859">
    <property type="entry name" value="HisRS_anticodon"/>
    <property type="match status" value="1"/>
</dbReference>
<dbReference type="AlphaFoldDB" id="F4A284"/>
<evidence type="ECO:0000313" key="15">
    <source>
        <dbReference type="Proteomes" id="UP000008457"/>
    </source>
</evidence>
<evidence type="ECO:0000256" key="8">
    <source>
        <dbReference type="ARBA" id="ARBA00022917"/>
    </source>
</evidence>
<evidence type="ECO:0000256" key="7">
    <source>
        <dbReference type="ARBA" id="ARBA00022840"/>
    </source>
</evidence>
<keyword evidence="15" id="KW-1185">Reference proteome</keyword>
<feature type="binding site" evidence="12">
    <location>
        <position position="257"/>
    </location>
    <ligand>
        <name>L-histidine</name>
        <dbReference type="ChEBI" id="CHEBI:57595"/>
    </ligand>
</feature>
<dbReference type="Gene3D" id="3.30.930.10">
    <property type="entry name" value="Bira Bifunctional Protein, Domain 2"/>
    <property type="match status" value="1"/>
</dbReference>
<reference evidence="15" key="1">
    <citation type="submission" date="2010-11" db="EMBL/GenBank/DDBJ databases">
        <title>The complete genome of Mahella australiensis DSM 15567.</title>
        <authorList>
            <consortium name="US DOE Joint Genome Institute (JGI-PGF)"/>
            <person name="Lucas S."/>
            <person name="Copeland A."/>
            <person name="Lapidus A."/>
            <person name="Bruce D."/>
            <person name="Goodwin L."/>
            <person name="Pitluck S."/>
            <person name="Kyrpides N."/>
            <person name="Mavromatis K."/>
            <person name="Pagani I."/>
            <person name="Ivanova N."/>
            <person name="Teshima H."/>
            <person name="Brettin T."/>
            <person name="Detter J.C."/>
            <person name="Han C."/>
            <person name="Tapia R."/>
            <person name="Land M."/>
            <person name="Hauser L."/>
            <person name="Markowitz V."/>
            <person name="Cheng J.-F."/>
            <person name="Hugenholtz P."/>
            <person name="Woyke T."/>
            <person name="Wu D."/>
            <person name="Spring S."/>
            <person name="Pukall R."/>
            <person name="Steenblock K."/>
            <person name="Schneider S."/>
            <person name="Klenk H.-P."/>
            <person name="Eisen J.A."/>
        </authorList>
    </citation>
    <scope>NUCLEOTIDE SEQUENCE [LARGE SCALE GENOMIC DNA]</scope>
    <source>
        <strain evidence="15">DSM 15567 / CIP 107919 / 50-1 BON</strain>
    </source>
</reference>
<evidence type="ECO:0000256" key="2">
    <source>
        <dbReference type="ARBA" id="ARBA00008226"/>
    </source>
</evidence>
<comment type="subcellular location">
    <subcellularLocation>
        <location evidence="1 11">Cytoplasm</location>
    </subcellularLocation>
</comment>
<dbReference type="eggNOG" id="COG0124">
    <property type="taxonomic scope" value="Bacteria"/>
</dbReference>
<evidence type="ECO:0000256" key="4">
    <source>
        <dbReference type="ARBA" id="ARBA00022490"/>
    </source>
</evidence>
<dbReference type="InterPro" id="IPR036621">
    <property type="entry name" value="Anticodon-bd_dom_sf"/>
</dbReference>
<dbReference type="EMBL" id="CP002360">
    <property type="protein sequence ID" value="AEE96131.1"/>
    <property type="molecule type" value="Genomic_DNA"/>
</dbReference>
<evidence type="ECO:0000256" key="10">
    <source>
        <dbReference type="ARBA" id="ARBA00047639"/>
    </source>
</evidence>
<dbReference type="GO" id="GO:0016740">
    <property type="term" value="F:transferase activity"/>
    <property type="evidence" value="ECO:0007669"/>
    <property type="project" value="UniProtKB-ARBA"/>
</dbReference>
<feature type="binding site" evidence="12">
    <location>
        <position position="126"/>
    </location>
    <ligand>
        <name>L-histidine</name>
        <dbReference type="ChEBI" id="CHEBI:57595"/>
    </ligand>
</feature>
<evidence type="ECO:0000256" key="5">
    <source>
        <dbReference type="ARBA" id="ARBA00022598"/>
    </source>
</evidence>
<feature type="binding site" evidence="12">
    <location>
        <position position="112"/>
    </location>
    <ligand>
        <name>L-histidine</name>
        <dbReference type="ChEBI" id="CHEBI:57595"/>
    </ligand>
</feature>
<dbReference type="InterPro" id="IPR004516">
    <property type="entry name" value="HisRS/HisZ"/>
</dbReference>
<dbReference type="PIRSF" id="PIRSF001549">
    <property type="entry name" value="His-tRNA_synth"/>
    <property type="match status" value="1"/>
</dbReference>
<keyword evidence="8 11" id="KW-0648">Protein biosynthesis</keyword>
<dbReference type="GO" id="GO:0006427">
    <property type="term" value="P:histidyl-tRNA aminoacylation"/>
    <property type="evidence" value="ECO:0007669"/>
    <property type="project" value="UniProtKB-UniRule"/>
</dbReference>
<dbReference type="Gene3D" id="3.40.50.800">
    <property type="entry name" value="Anticodon-binding domain"/>
    <property type="match status" value="1"/>
</dbReference>
<gene>
    <name evidence="11" type="primary">hisS</name>
    <name evidence="14" type="ordered locus">Mahau_0933</name>
</gene>
<feature type="binding site" evidence="12">
    <location>
        <begin position="81"/>
        <end position="83"/>
    </location>
    <ligand>
        <name>L-histidine</name>
        <dbReference type="ChEBI" id="CHEBI:57595"/>
    </ligand>
</feature>